<protein>
    <submittedName>
        <fullName evidence="1">Uncharacterized protein</fullName>
    </submittedName>
</protein>
<gene>
    <name evidence="1" type="ORF">SDC9_212896</name>
</gene>
<accession>A0A645JP65</accession>
<evidence type="ECO:0000313" key="1">
    <source>
        <dbReference type="EMBL" id="MPN65117.1"/>
    </source>
</evidence>
<name>A0A645JP65_9ZZZZ</name>
<organism evidence="1">
    <name type="scientific">bioreactor metagenome</name>
    <dbReference type="NCBI Taxonomy" id="1076179"/>
    <lineage>
        <taxon>unclassified sequences</taxon>
        <taxon>metagenomes</taxon>
        <taxon>ecological metagenomes</taxon>
    </lineage>
</organism>
<dbReference type="AlphaFoldDB" id="A0A645JP65"/>
<dbReference type="EMBL" id="VSSQ01147011">
    <property type="protein sequence ID" value="MPN65117.1"/>
    <property type="molecule type" value="Genomic_DNA"/>
</dbReference>
<proteinExistence type="predicted"/>
<comment type="caution">
    <text evidence="1">The sequence shown here is derived from an EMBL/GenBank/DDBJ whole genome shotgun (WGS) entry which is preliminary data.</text>
</comment>
<reference evidence="1" key="1">
    <citation type="submission" date="2019-08" db="EMBL/GenBank/DDBJ databases">
        <authorList>
            <person name="Kucharzyk K."/>
            <person name="Murdoch R.W."/>
            <person name="Higgins S."/>
            <person name="Loffler F."/>
        </authorList>
    </citation>
    <scope>NUCLEOTIDE SEQUENCE</scope>
</reference>
<sequence length="128" mass="13698">MGILDQGQAPDARADHAADAYGLLFRKRLPSGQPRILHRLGGCCDAEMDERIHRARIFGADVRLQIEPLDLARDLAGEVRRIELGDKVNAGLAGKEVGPGALHGVTHGTDATQAGHDNATTAHAFKTF</sequence>